<dbReference type="PANTHER" id="PTHR47982:SF41">
    <property type="entry name" value="NON-SPECIFIC SERINE_THREONINE PROTEIN KINASE"/>
    <property type="match status" value="1"/>
</dbReference>
<evidence type="ECO:0000256" key="12">
    <source>
        <dbReference type="ARBA" id="ARBA00047899"/>
    </source>
</evidence>
<evidence type="ECO:0000256" key="9">
    <source>
        <dbReference type="ARBA" id="ARBA00022840"/>
    </source>
</evidence>
<dbReference type="PANTHER" id="PTHR47982">
    <property type="entry name" value="PROLINE-RICH RECEPTOR-LIKE PROTEIN KINASE PERK4"/>
    <property type="match status" value="1"/>
</dbReference>
<comment type="catalytic activity">
    <reaction evidence="13">
        <text>L-seryl-[protein] + ATP = O-phospho-L-seryl-[protein] + ADP + H(+)</text>
        <dbReference type="Rhea" id="RHEA:17989"/>
        <dbReference type="Rhea" id="RHEA-COMP:9863"/>
        <dbReference type="Rhea" id="RHEA-COMP:11604"/>
        <dbReference type="ChEBI" id="CHEBI:15378"/>
        <dbReference type="ChEBI" id="CHEBI:29999"/>
        <dbReference type="ChEBI" id="CHEBI:30616"/>
        <dbReference type="ChEBI" id="CHEBI:83421"/>
        <dbReference type="ChEBI" id="CHEBI:456216"/>
        <dbReference type="EC" id="2.7.11.1"/>
    </reaction>
</comment>
<evidence type="ECO:0000256" key="10">
    <source>
        <dbReference type="ARBA" id="ARBA00022989"/>
    </source>
</evidence>
<dbReference type="PROSITE" id="PS00108">
    <property type="entry name" value="PROTEIN_KINASE_ST"/>
    <property type="match status" value="1"/>
</dbReference>
<evidence type="ECO:0000256" key="2">
    <source>
        <dbReference type="ARBA" id="ARBA00012513"/>
    </source>
</evidence>
<gene>
    <name evidence="15" type="ORF">A2U01_0028685</name>
</gene>
<accession>A0A392P8M8</accession>
<keyword evidence="3" id="KW-1003">Cell membrane</keyword>
<dbReference type="Pfam" id="PF00069">
    <property type="entry name" value="Pkinase"/>
    <property type="match status" value="1"/>
</dbReference>
<dbReference type="GO" id="GO:0004674">
    <property type="term" value="F:protein serine/threonine kinase activity"/>
    <property type="evidence" value="ECO:0007669"/>
    <property type="project" value="UniProtKB-KW"/>
</dbReference>
<keyword evidence="7" id="KW-0547">Nucleotide-binding</keyword>
<name>A0A392P8M8_9FABA</name>
<evidence type="ECO:0000256" key="1">
    <source>
        <dbReference type="ARBA" id="ARBA00004162"/>
    </source>
</evidence>
<dbReference type="SUPFAM" id="SSF56112">
    <property type="entry name" value="Protein kinase-like (PK-like)"/>
    <property type="match status" value="1"/>
</dbReference>
<dbReference type="InterPro" id="IPR000719">
    <property type="entry name" value="Prot_kinase_dom"/>
</dbReference>
<evidence type="ECO:0000259" key="14">
    <source>
        <dbReference type="PROSITE" id="PS50011"/>
    </source>
</evidence>
<keyword evidence="4" id="KW-0723">Serine/threonine-protein kinase</keyword>
<evidence type="ECO:0000313" key="16">
    <source>
        <dbReference type="Proteomes" id="UP000265520"/>
    </source>
</evidence>
<comment type="subcellular location">
    <subcellularLocation>
        <location evidence="1">Cell membrane</location>
        <topology evidence="1">Single-pass membrane protein</topology>
    </subcellularLocation>
</comment>
<dbReference type="Gene3D" id="1.10.510.10">
    <property type="entry name" value="Transferase(Phosphotransferase) domain 1"/>
    <property type="match status" value="1"/>
</dbReference>
<keyword evidence="8 15" id="KW-0418">Kinase</keyword>
<feature type="domain" description="Protein kinase" evidence="14">
    <location>
        <begin position="1"/>
        <end position="73"/>
    </location>
</feature>
<evidence type="ECO:0000256" key="5">
    <source>
        <dbReference type="ARBA" id="ARBA00022679"/>
    </source>
</evidence>
<dbReference type="EMBL" id="LXQA010066032">
    <property type="protein sequence ID" value="MCI07616.1"/>
    <property type="molecule type" value="Genomic_DNA"/>
</dbReference>
<organism evidence="15 16">
    <name type="scientific">Trifolium medium</name>
    <dbReference type="NCBI Taxonomy" id="97028"/>
    <lineage>
        <taxon>Eukaryota</taxon>
        <taxon>Viridiplantae</taxon>
        <taxon>Streptophyta</taxon>
        <taxon>Embryophyta</taxon>
        <taxon>Tracheophyta</taxon>
        <taxon>Spermatophyta</taxon>
        <taxon>Magnoliopsida</taxon>
        <taxon>eudicotyledons</taxon>
        <taxon>Gunneridae</taxon>
        <taxon>Pentapetalae</taxon>
        <taxon>rosids</taxon>
        <taxon>fabids</taxon>
        <taxon>Fabales</taxon>
        <taxon>Fabaceae</taxon>
        <taxon>Papilionoideae</taxon>
        <taxon>50 kb inversion clade</taxon>
        <taxon>NPAAA clade</taxon>
        <taxon>Hologalegina</taxon>
        <taxon>IRL clade</taxon>
        <taxon>Trifolieae</taxon>
        <taxon>Trifolium</taxon>
    </lineage>
</organism>
<dbReference type="EC" id="2.7.11.1" evidence="2"/>
<reference evidence="15 16" key="1">
    <citation type="journal article" date="2018" name="Front. Plant Sci.">
        <title>Red Clover (Trifolium pratense) and Zigzag Clover (T. medium) - A Picture of Genomic Similarities and Differences.</title>
        <authorList>
            <person name="Dluhosova J."/>
            <person name="Istvanek J."/>
            <person name="Nedelnik J."/>
            <person name="Repkova J."/>
        </authorList>
    </citation>
    <scope>NUCLEOTIDE SEQUENCE [LARGE SCALE GENOMIC DNA]</scope>
    <source>
        <strain evidence="15">10/8</strain>
        <strain evidence="16">cv. 10/8</strain>
        <tissue evidence="15">Leaf</tissue>
    </source>
</reference>
<keyword evidence="10" id="KW-1133">Transmembrane helix</keyword>
<keyword evidence="6" id="KW-0812">Transmembrane</keyword>
<evidence type="ECO:0000256" key="13">
    <source>
        <dbReference type="ARBA" id="ARBA00048679"/>
    </source>
</evidence>
<keyword evidence="16" id="KW-1185">Reference proteome</keyword>
<sequence length="73" mass="8020">MDWPTRMKIALGSAKGLAYLHEDCSPRIIHRDIKAANVLIDDSFEAKVADFGLAKLTTDTNTHVSTRVMGTFG</sequence>
<evidence type="ECO:0000256" key="4">
    <source>
        <dbReference type="ARBA" id="ARBA00022527"/>
    </source>
</evidence>
<keyword evidence="9" id="KW-0067">ATP-binding</keyword>
<evidence type="ECO:0000256" key="7">
    <source>
        <dbReference type="ARBA" id="ARBA00022741"/>
    </source>
</evidence>
<keyword evidence="11" id="KW-0472">Membrane</keyword>
<dbReference type="PROSITE" id="PS50011">
    <property type="entry name" value="PROTEIN_KINASE_DOM"/>
    <property type="match status" value="1"/>
</dbReference>
<feature type="non-terminal residue" evidence="15">
    <location>
        <position position="73"/>
    </location>
</feature>
<dbReference type="InterPro" id="IPR011009">
    <property type="entry name" value="Kinase-like_dom_sf"/>
</dbReference>
<evidence type="ECO:0000256" key="6">
    <source>
        <dbReference type="ARBA" id="ARBA00022692"/>
    </source>
</evidence>
<evidence type="ECO:0000256" key="3">
    <source>
        <dbReference type="ARBA" id="ARBA00022475"/>
    </source>
</evidence>
<dbReference type="InterPro" id="IPR008271">
    <property type="entry name" value="Ser/Thr_kinase_AS"/>
</dbReference>
<protein>
    <recommendedName>
        <fullName evidence="2">non-specific serine/threonine protein kinase</fullName>
        <ecNumber evidence="2">2.7.11.1</ecNumber>
    </recommendedName>
</protein>
<evidence type="ECO:0000313" key="15">
    <source>
        <dbReference type="EMBL" id="MCI07616.1"/>
    </source>
</evidence>
<evidence type="ECO:0000256" key="11">
    <source>
        <dbReference type="ARBA" id="ARBA00023136"/>
    </source>
</evidence>
<dbReference type="InterPro" id="IPR047117">
    <property type="entry name" value="PERK1-13-like"/>
</dbReference>
<proteinExistence type="predicted"/>
<comment type="caution">
    <text evidence="15">The sequence shown here is derived from an EMBL/GenBank/DDBJ whole genome shotgun (WGS) entry which is preliminary data.</text>
</comment>
<keyword evidence="5" id="KW-0808">Transferase</keyword>
<dbReference type="FunFam" id="1.10.510.10:FF:001023">
    <property type="entry name" value="Os07g0541700 protein"/>
    <property type="match status" value="1"/>
</dbReference>
<evidence type="ECO:0000256" key="8">
    <source>
        <dbReference type="ARBA" id="ARBA00022777"/>
    </source>
</evidence>
<dbReference type="AlphaFoldDB" id="A0A392P8M8"/>
<dbReference type="Proteomes" id="UP000265520">
    <property type="component" value="Unassembled WGS sequence"/>
</dbReference>
<dbReference type="GO" id="GO:0005524">
    <property type="term" value="F:ATP binding"/>
    <property type="evidence" value="ECO:0007669"/>
    <property type="project" value="UniProtKB-KW"/>
</dbReference>
<comment type="catalytic activity">
    <reaction evidence="12">
        <text>L-threonyl-[protein] + ATP = O-phospho-L-threonyl-[protein] + ADP + H(+)</text>
        <dbReference type="Rhea" id="RHEA:46608"/>
        <dbReference type="Rhea" id="RHEA-COMP:11060"/>
        <dbReference type="Rhea" id="RHEA-COMP:11605"/>
        <dbReference type="ChEBI" id="CHEBI:15378"/>
        <dbReference type="ChEBI" id="CHEBI:30013"/>
        <dbReference type="ChEBI" id="CHEBI:30616"/>
        <dbReference type="ChEBI" id="CHEBI:61977"/>
        <dbReference type="ChEBI" id="CHEBI:456216"/>
        <dbReference type="EC" id="2.7.11.1"/>
    </reaction>
</comment>
<keyword evidence="15" id="KW-0675">Receptor</keyword>
<dbReference type="EMBL" id="LXQA010064984">
    <property type="protein sequence ID" value="MCI07324.1"/>
    <property type="molecule type" value="Genomic_DNA"/>
</dbReference>
<dbReference type="GO" id="GO:0005886">
    <property type="term" value="C:plasma membrane"/>
    <property type="evidence" value="ECO:0007669"/>
    <property type="project" value="UniProtKB-SubCell"/>
</dbReference>